<evidence type="ECO:0000313" key="3">
    <source>
        <dbReference type="Proteomes" id="UP000694558"/>
    </source>
</evidence>
<accession>A0A8D3DYE6</accession>
<dbReference type="PROSITE" id="PS50896">
    <property type="entry name" value="LISH"/>
    <property type="match status" value="1"/>
</dbReference>
<feature type="compositionally biased region" description="Low complexity" evidence="1">
    <location>
        <begin position="112"/>
        <end position="125"/>
    </location>
</feature>
<reference evidence="2" key="1">
    <citation type="submission" date="2023-05" db="EMBL/GenBank/DDBJ databases">
        <title>High-quality long-read genome of Scophthalmus maximus.</title>
        <authorList>
            <person name="Lien S."/>
            <person name="Martinez P."/>
        </authorList>
    </citation>
    <scope>NUCLEOTIDE SEQUENCE [LARGE SCALE GENOMIC DNA]</scope>
</reference>
<protein>
    <recommendedName>
        <fullName evidence="4">LisH domain-containing protein</fullName>
    </recommendedName>
</protein>
<dbReference type="GeneTree" id="ENSGT00730000114275"/>
<evidence type="ECO:0008006" key="4">
    <source>
        <dbReference type="Google" id="ProtNLM"/>
    </source>
</evidence>
<feature type="region of interest" description="Disordered" evidence="1">
    <location>
        <begin position="68"/>
        <end position="211"/>
    </location>
</feature>
<dbReference type="InterPro" id="IPR006594">
    <property type="entry name" value="LisH"/>
</dbReference>
<sequence>MAAEEQDDAALLVLIYQHLKVNGFQRAAKGLEKHVARVETPEESSNLHDIYTGWMKLCSLAQHAKQEAEDSATLKKRSIKAEPATSEEEEAANGKLAAAAGEEEEADAKPPAGSRADAVDSSAADLSRGGKHADAVSERRPEAAGETGSTNPEAERPDDDEEDEEEEETKSEQESAPVEASAEATNGSCDCEEAAEDGSSTEHVELDDEPKQVGDLRLNLKECGCASSLLPFT</sequence>
<dbReference type="Proteomes" id="UP000694558">
    <property type="component" value="Chromosome 7"/>
</dbReference>
<feature type="compositionally biased region" description="Basic and acidic residues" evidence="1">
    <location>
        <begin position="131"/>
        <end position="143"/>
    </location>
</feature>
<dbReference type="Ensembl" id="ENSSMAT00000058361.1">
    <property type="protein sequence ID" value="ENSSMAP00000064555.1"/>
    <property type="gene ID" value="ENSSMAG00000027588.1"/>
</dbReference>
<evidence type="ECO:0000256" key="1">
    <source>
        <dbReference type="SAM" id="MobiDB-lite"/>
    </source>
</evidence>
<evidence type="ECO:0000313" key="2">
    <source>
        <dbReference type="Ensembl" id="ENSSMAP00000064555.1"/>
    </source>
</evidence>
<organism evidence="2 3">
    <name type="scientific">Scophthalmus maximus</name>
    <name type="common">Turbot</name>
    <name type="synonym">Psetta maxima</name>
    <dbReference type="NCBI Taxonomy" id="52904"/>
    <lineage>
        <taxon>Eukaryota</taxon>
        <taxon>Metazoa</taxon>
        <taxon>Chordata</taxon>
        <taxon>Craniata</taxon>
        <taxon>Vertebrata</taxon>
        <taxon>Euteleostomi</taxon>
        <taxon>Actinopterygii</taxon>
        <taxon>Neopterygii</taxon>
        <taxon>Teleostei</taxon>
        <taxon>Neoteleostei</taxon>
        <taxon>Acanthomorphata</taxon>
        <taxon>Carangaria</taxon>
        <taxon>Pleuronectiformes</taxon>
        <taxon>Pleuronectoidei</taxon>
        <taxon>Scophthalmidae</taxon>
        <taxon>Scophthalmus</taxon>
    </lineage>
</organism>
<feature type="compositionally biased region" description="Basic and acidic residues" evidence="1">
    <location>
        <begin position="200"/>
        <end position="211"/>
    </location>
</feature>
<name>A0A8D3DYE6_SCOMX</name>
<feature type="compositionally biased region" description="Acidic residues" evidence="1">
    <location>
        <begin position="156"/>
        <end position="169"/>
    </location>
</feature>
<reference evidence="2" key="2">
    <citation type="submission" date="2025-08" db="UniProtKB">
        <authorList>
            <consortium name="Ensembl"/>
        </authorList>
    </citation>
    <scope>IDENTIFICATION</scope>
</reference>
<proteinExistence type="predicted"/>
<dbReference type="AlphaFoldDB" id="A0A8D3DYE6"/>